<evidence type="ECO:0000256" key="6">
    <source>
        <dbReference type="ARBA" id="ARBA00023015"/>
    </source>
</evidence>
<dbReference type="CDD" id="cd14721">
    <property type="entry name" value="bZIP_Fos"/>
    <property type="match status" value="1"/>
</dbReference>
<dbReference type="Proteomes" id="UP000290572">
    <property type="component" value="Unassembled WGS sequence"/>
</dbReference>
<gene>
    <name evidence="16" type="ORF">ROHU_005624</name>
</gene>
<feature type="transmembrane region" description="Helical" evidence="14">
    <location>
        <begin position="268"/>
        <end position="292"/>
    </location>
</feature>
<name>A0A498N854_LABRO</name>
<feature type="transmembrane region" description="Helical" evidence="14">
    <location>
        <begin position="304"/>
        <end position="323"/>
    </location>
</feature>
<evidence type="ECO:0000256" key="13">
    <source>
        <dbReference type="SAM" id="MobiDB-lite"/>
    </source>
</evidence>
<dbReference type="PROSITE" id="PS50217">
    <property type="entry name" value="BZIP"/>
    <property type="match status" value="1"/>
</dbReference>
<feature type="compositionally biased region" description="Polar residues" evidence="13">
    <location>
        <begin position="545"/>
        <end position="554"/>
    </location>
</feature>
<keyword evidence="11 12" id="KW-0407">Ion channel</keyword>
<evidence type="ECO:0000259" key="15">
    <source>
        <dbReference type="PROSITE" id="PS50217"/>
    </source>
</evidence>
<keyword evidence="9 14" id="KW-0472">Membrane</keyword>
<keyword evidence="6" id="KW-0805">Transcription regulation</keyword>
<comment type="similarity">
    <text evidence="12">Belongs to the two pore domain potassium channel (TC 1.A.1.8) family.</text>
</comment>
<dbReference type="GO" id="GO:0003677">
    <property type="term" value="F:DNA binding"/>
    <property type="evidence" value="ECO:0007669"/>
    <property type="project" value="UniProtKB-KW"/>
</dbReference>
<feature type="transmembrane region" description="Helical" evidence="14">
    <location>
        <begin position="193"/>
        <end position="211"/>
    </location>
</feature>
<organism evidence="16 17">
    <name type="scientific">Labeo rohita</name>
    <name type="common">Indian major carp</name>
    <name type="synonym">Cyprinus rohita</name>
    <dbReference type="NCBI Taxonomy" id="84645"/>
    <lineage>
        <taxon>Eukaryota</taxon>
        <taxon>Metazoa</taxon>
        <taxon>Chordata</taxon>
        <taxon>Craniata</taxon>
        <taxon>Vertebrata</taxon>
        <taxon>Euteleostomi</taxon>
        <taxon>Actinopterygii</taxon>
        <taxon>Neopterygii</taxon>
        <taxon>Teleostei</taxon>
        <taxon>Ostariophysi</taxon>
        <taxon>Cypriniformes</taxon>
        <taxon>Cyprinidae</taxon>
        <taxon>Labeoninae</taxon>
        <taxon>Labeonini</taxon>
        <taxon>Labeo</taxon>
    </lineage>
</organism>
<keyword evidence="7 12" id="KW-0406">Ion transport</keyword>
<dbReference type="InterPro" id="IPR046347">
    <property type="entry name" value="bZIP_sf"/>
</dbReference>
<dbReference type="InterPro" id="IPR013099">
    <property type="entry name" value="K_chnl_dom"/>
</dbReference>
<reference evidence="16 17" key="1">
    <citation type="submission" date="2018-03" db="EMBL/GenBank/DDBJ databases">
        <title>Draft genome sequence of Rohu Carp (Labeo rohita).</title>
        <authorList>
            <person name="Das P."/>
            <person name="Kushwaha B."/>
            <person name="Joshi C.G."/>
            <person name="Kumar D."/>
            <person name="Nagpure N.S."/>
            <person name="Sahoo L."/>
            <person name="Das S.P."/>
            <person name="Bit A."/>
            <person name="Patnaik S."/>
            <person name="Meher P.K."/>
            <person name="Jayasankar P."/>
            <person name="Koringa P.G."/>
            <person name="Patel N.V."/>
            <person name="Hinsu A.T."/>
            <person name="Kumar R."/>
            <person name="Pandey M."/>
            <person name="Agarwal S."/>
            <person name="Srivastava S."/>
            <person name="Singh M."/>
            <person name="Iquebal M.A."/>
            <person name="Jaiswal S."/>
            <person name="Angadi U.B."/>
            <person name="Kumar N."/>
            <person name="Raza M."/>
            <person name="Shah T.M."/>
            <person name="Rai A."/>
            <person name="Jena J.K."/>
        </authorList>
    </citation>
    <scope>NUCLEOTIDE SEQUENCE [LARGE SCALE GENOMIC DNA]</scope>
    <source>
        <strain evidence="16">DASCIFA01</strain>
        <tissue evidence="16">Testis</tissue>
    </source>
</reference>
<evidence type="ECO:0000256" key="9">
    <source>
        <dbReference type="ARBA" id="ARBA00023136"/>
    </source>
</evidence>
<protein>
    <submittedName>
        <fullName evidence="16">Potassium channel subfamily K member 5-like protein</fullName>
    </submittedName>
</protein>
<keyword evidence="5 14" id="KW-1133">Transmembrane helix</keyword>
<dbReference type="Pfam" id="PF07885">
    <property type="entry name" value="Ion_trans_2"/>
    <property type="match status" value="2"/>
</dbReference>
<evidence type="ECO:0000256" key="12">
    <source>
        <dbReference type="RuleBase" id="RU003857"/>
    </source>
</evidence>
<evidence type="ECO:0000256" key="10">
    <source>
        <dbReference type="ARBA" id="ARBA00023163"/>
    </source>
</evidence>
<dbReference type="GO" id="GO:0022841">
    <property type="term" value="F:potassium ion leak channel activity"/>
    <property type="evidence" value="ECO:0007669"/>
    <property type="project" value="TreeGrafter"/>
</dbReference>
<keyword evidence="4" id="KW-0630">Potassium</keyword>
<evidence type="ECO:0000256" key="4">
    <source>
        <dbReference type="ARBA" id="ARBA00022958"/>
    </source>
</evidence>
<feature type="transmembrane region" description="Helical" evidence="14">
    <location>
        <begin position="223"/>
        <end position="248"/>
    </location>
</feature>
<keyword evidence="10" id="KW-0804">Transcription</keyword>
<proteinExistence type="inferred from homology"/>
<accession>A0A498N854</accession>
<feature type="domain" description="BZIP" evidence="15">
    <location>
        <begin position="73"/>
        <end position="136"/>
    </location>
</feature>
<evidence type="ECO:0000313" key="16">
    <source>
        <dbReference type="EMBL" id="RXN26756.1"/>
    </source>
</evidence>
<evidence type="ECO:0000256" key="1">
    <source>
        <dbReference type="ARBA" id="ARBA00004141"/>
    </source>
</evidence>
<dbReference type="GO" id="GO:0005886">
    <property type="term" value="C:plasma membrane"/>
    <property type="evidence" value="ECO:0007669"/>
    <property type="project" value="TreeGrafter"/>
</dbReference>
<dbReference type="PANTHER" id="PTHR11003">
    <property type="entry name" value="POTASSIUM CHANNEL, SUBFAMILY K"/>
    <property type="match status" value="1"/>
</dbReference>
<keyword evidence="2 12" id="KW-0813">Transport</keyword>
<evidence type="ECO:0000256" key="7">
    <source>
        <dbReference type="ARBA" id="ARBA00023065"/>
    </source>
</evidence>
<keyword evidence="17" id="KW-1185">Reference proteome</keyword>
<dbReference type="PROSITE" id="PS00036">
    <property type="entry name" value="BZIP_BASIC"/>
    <property type="match status" value="1"/>
</dbReference>
<dbReference type="PANTHER" id="PTHR11003:SF295">
    <property type="entry name" value="POTASSIUM CHANNEL SUBFAMILY K MEMBER 5"/>
    <property type="match status" value="1"/>
</dbReference>
<sequence>MNANERNYISGGDHSIRQGEMQISKSPFIATVNAVTSRQELRWIIEPVMPSESLHQTSEPSFKRNIQLAPDEEEKIRRRRERNKMAAAKCRNRRRELIDLLQEETERLHMEQVVLQRQVSCLQQEKEQLKMLLASHASICTLDKPHSSDTFMSGEPLPSKISITIKQEPLDDVVATAAGRGVTVTGEKQFKNWSWENAVVFAATVITTIGYGNVAPKTTYGRLFYILYGLCGIPLCLTWISELGTFFGSRAKSLSQVLLHKHLSVKKVQFICTIVFLLWGFLVHLIFPAFVFMRFENWTYLEGLYFSFTTLTTVGFGDYVAGVNPDMDYPNLYRFFVQLWICLGLAWLSLFFSWNVHMVVEAHKVLKKRRLRRHRLPIDDVPEEKEIKKAPKPPPLSGVIDIFEFMSEKVEDYSDIIQAIGADERRKKKKQEEELARSKSCSDLLRALVIPLDHSPRLKRRFSVSANMCMVTSGESTDGLNDNNNNNQEEQTLLKEHHKDSNDRKNVKKGTEKEEKPGCHAWESRKSDPSIYQSSVQSPTVTTSNRGSRFSVSKVSEDHLLEKRKSIG</sequence>
<dbReference type="EMBL" id="QBIY01012145">
    <property type="protein sequence ID" value="RXN26756.1"/>
    <property type="molecule type" value="Genomic_DNA"/>
</dbReference>
<dbReference type="AlphaFoldDB" id="A0A498N854"/>
<feature type="compositionally biased region" description="Low complexity" evidence="13">
    <location>
        <begin position="533"/>
        <end position="544"/>
    </location>
</feature>
<evidence type="ECO:0000256" key="5">
    <source>
        <dbReference type="ARBA" id="ARBA00022989"/>
    </source>
</evidence>
<dbReference type="Pfam" id="PF03131">
    <property type="entry name" value="bZIP_Maf"/>
    <property type="match status" value="1"/>
</dbReference>
<evidence type="ECO:0000256" key="3">
    <source>
        <dbReference type="ARBA" id="ARBA00022692"/>
    </source>
</evidence>
<dbReference type="GO" id="GO:0003700">
    <property type="term" value="F:DNA-binding transcription factor activity"/>
    <property type="evidence" value="ECO:0007669"/>
    <property type="project" value="InterPro"/>
</dbReference>
<dbReference type="PRINTS" id="PR01333">
    <property type="entry name" value="2POREKCHANEL"/>
</dbReference>
<evidence type="ECO:0000313" key="17">
    <source>
        <dbReference type="Proteomes" id="UP000290572"/>
    </source>
</evidence>
<feature type="transmembrane region" description="Helical" evidence="14">
    <location>
        <begin position="335"/>
        <end position="360"/>
    </location>
</feature>
<feature type="compositionally biased region" description="Basic and acidic residues" evidence="13">
    <location>
        <begin position="493"/>
        <end position="528"/>
    </location>
</feature>
<evidence type="ECO:0000256" key="8">
    <source>
        <dbReference type="ARBA" id="ARBA00023125"/>
    </source>
</evidence>
<feature type="compositionally biased region" description="Basic and acidic residues" evidence="13">
    <location>
        <begin position="555"/>
        <end position="568"/>
    </location>
</feature>
<keyword evidence="8" id="KW-0238">DNA-binding</keyword>
<dbReference type="Gene3D" id="1.20.5.170">
    <property type="match status" value="1"/>
</dbReference>
<dbReference type="GO" id="GO:0030322">
    <property type="term" value="P:stabilization of membrane potential"/>
    <property type="evidence" value="ECO:0007669"/>
    <property type="project" value="TreeGrafter"/>
</dbReference>
<evidence type="ECO:0000256" key="11">
    <source>
        <dbReference type="ARBA" id="ARBA00023303"/>
    </source>
</evidence>
<feature type="region of interest" description="Disordered" evidence="13">
    <location>
        <begin position="493"/>
        <end position="568"/>
    </location>
</feature>
<dbReference type="STRING" id="84645.A0A498N854"/>
<evidence type="ECO:0000256" key="14">
    <source>
        <dbReference type="SAM" id="Phobius"/>
    </source>
</evidence>
<dbReference type="SUPFAM" id="SSF81324">
    <property type="entry name" value="Voltage-gated potassium channels"/>
    <property type="match status" value="2"/>
</dbReference>
<keyword evidence="3 12" id="KW-0812">Transmembrane</keyword>
<comment type="subcellular location">
    <subcellularLocation>
        <location evidence="1">Membrane</location>
        <topology evidence="1">Multi-pass membrane protein</topology>
    </subcellularLocation>
</comment>
<dbReference type="InterPro" id="IPR003280">
    <property type="entry name" value="2pore_dom_K_chnl"/>
</dbReference>
<dbReference type="SUPFAM" id="SSF57959">
    <property type="entry name" value="Leucine zipper domain"/>
    <property type="match status" value="1"/>
</dbReference>
<dbReference type="GO" id="GO:0015271">
    <property type="term" value="F:outward rectifier potassium channel activity"/>
    <property type="evidence" value="ECO:0007669"/>
    <property type="project" value="TreeGrafter"/>
</dbReference>
<comment type="caution">
    <text evidence="16">The sequence shown here is derived from an EMBL/GenBank/DDBJ whole genome shotgun (WGS) entry which is preliminary data.</text>
</comment>
<evidence type="ECO:0000256" key="2">
    <source>
        <dbReference type="ARBA" id="ARBA00022448"/>
    </source>
</evidence>
<dbReference type="Gene3D" id="1.10.287.70">
    <property type="match status" value="2"/>
</dbReference>
<dbReference type="InterPro" id="IPR004826">
    <property type="entry name" value="bZIP_Maf"/>
</dbReference>
<dbReference type="SMART" id="SM00338">
    <property type="entry name" value="BRLZ"/>
    <property type="match status" value="1"/>
</dbReference>
<dbReference type="InterPro" id="IPR004827">
    <property type="entry name" value="bZIP"/>
</dbReference>